<accession>A0ABV2WAE7</accession>
<sequence length="366" mass="39616">MNAGARRPRVLLFAGGPLDRQDTADTQLAAAVAEAVADMDFTWFARRPRRGGGLPAECGRPVPLAVPYGLPRLVRLPLTAVAGAVVARRVDLVHAVLPVDDAFPPLSRLWPPLLRGRPVLHTVTGVRDPRLLRRSRPLGRTVAQSEATAGELSAAGFGRVPVVPPVVRLERWPYTPRPSGPTPRVLVVGYDGPHGGAEEAVMAAGVAVRAGARFRLTLLRPRPGHRPRADDSPVLALAGREGLRNVEVLGHVADMRRLIASADVVLFMPGVPGIKPEVPMTVLEALSTGRPVILGDDHPQFAALGDTVLRAPVGDAHRTGHLLRQLLDRPHWWQVLSEQGRARVEDRFGPRAFAEQYTRIYTELLG</sequence>
<reference evidence="2 3" key="1">
    <citation type="submission" date="2024-06" db="EMBL/GenBank/DDBJ databases">
        <title>The Natural Products Discovery Center: Release of the First 8490 Sequenced Strains for Exploring Actinobacteria Biosynthetic Diversity.</title>
        <authorList>
            <person name="Kalkreuter E."/>
            <person name="Kautsar S.A."/>
            <person name="Yang D."/>
            <person name="Bader C.D."/>
            <person name="Teijaro C.N."/>
            <person name="Fluegel L."/>
            <person name="Davis C.M."/>
            <person name="Simpson J.R."/>
            <person name="Lauterbach L."/>
            <person name="Steele A.D."/>
            <person name="Gui C."/>
            <person name="Meng S."/>
            <person name="Li G."/>
            <person name="Viehrig K."/>
            <person name="Ye F."/>
            <person name="Su P."/>
            <person name="Kiefer A.F."/>
            <person name="Nichols A."/>
            <person name="Cepeda A.J."/>
            <person name="Yan W."/>
            <person name="Fan B."/>
            <person name="Jiang Y."/>
            <person name="Adhikari A."/>
            <person name="Zheng C.-J."/>
            <person name="Schuster L."/>
            <person name="Cowan T.M."/>
            <person name="Smanski M.J."/>
            <person name="Chevrette M.G."/>
            <person name="De Carvalho L.P.S."/>
            <person name="Shen B."/>
        </authorList>
    </citation>
    <scope>NUCLEOTIDE SEQUENCE [LARGE SCALE GENOMIC DNA]</scope>
    <source>
        <strain evidence="2 3">NPDC006337</strain>
    </source>
</reference>
<dbReference type="PANTHER" id="PTHR12526">
    <property type="entry name" value="GLYCOSYLTRANSFERASE"/>
    <property type="match status" value="1"/>
</dbReference>
<evidence type="ECO:0000313" key="2">
    <source>
        <dbReference type="EMBL" id="MEU0710056.1"/>
    </source>
</evidence>
<dbReference type="RefSeq" id="WP_359658707.1">
    <property type="nucleotide sequence ID" value="NZ_JBEXZP010000387.1"/>
</dbReference>
<dbReference type="GO" id="GO:0016757">
    <property type="term" value="F:glycosyltransferase activity"/>
    <property type="evidence" value="ECO:0007669"/>
    <property type="project" value="UniProtKB-KW"/>
</dbReference>
<evidence type="ECO:0000256" key="1">
    <source>
        <dbReference type="ARBA" id="ARBA00021292"/>
    </source>
</evidence>
<dbReference type="Gene3D" id="3.40.50.2000">
    <property type="entry name" value="Glycogen Phosphorylase B"/>
    <property type="match status" value="2"/>
</dbReference>
<keyword evidence="2" id="KW-0328">Glycosyltransferase</keyword>
<dbReference type="EMBL" id="JBEXZR010000021">
    <property type="protein sequence ID" value="MEU0710056.1"/>
    <property type="molecule type" value="Genomic_DNA"/>
</dbReference>
<name>A0ABV2WAE7_9ACTN</name>
<dbReference type="Proteomes" id="UP001550378">
    <property type="component" value="Unassembled WGS sequence"/>
</dbReference>
<organism evidence="2 3">
    <name type="scientific">Streptomyces lavendulocolor</name>
    <dbReference type="NCBI Taxonomy" id="67316"/>
    <lineage>
        <taxon>Bacteria</taxon>
        <taxon>Bacillati</taxon>
        <taxon>Actinomycetota</taxon>
        <taxon>Actinomycetes</taxon>
        <taxon>Kitasatosporales</taxon>
        <taxon>Streptomycetaceae</taxon>
        <taxon>Streptomyces</taxon>
    </lineage>
</organism>
<gene>
    <name evidence="2" type="ORF">ABZ508_22100</name>
</gene>
<proteinExistence type="predicted"/>
<protein>
    <recommendedName>
        <fullName evidence="1">D-inositol 3-phosphate glycosyltransferase</fullName>
    </recommendedName>
</protein>
<keyword evidence="2" id="KW-0808">Transferase</keyword>
<evidence type="ECO:0000313" key="3">
    <source>
        <dbReference type="Proteomes" id="UP001550378"/>
    </source>
</evidence>
<dbReference type="PANTHER" id="PTHR12526:SF636">
    <property type="entry name" value="BLL3647 PROTEIN"/>
    <property type="match status" value="1"/>
</dbReference>
<comment type="caution">
    <text evidence="2">The sequence shown here is derived from an EMBL/GenBank/DDBJ whole genome shotgun (WGS) entry which is preliminary data.</text>
</comment>
<keyword evidence="3" id="KW-1185">Reference proteome</keyword>
<dbReference type="SUPFAM" id="SSF53756">
    <property type="entry name" value="UDP-Glycosyltransferase/glycogen phosphorylase"/>
    <property type="match status" value="1"/>
</dbReference>
<dbReference type="Pfam" id="PF13692">
    <property type="entry name" value="Glyco_trans_1_4"/>
    <property type="match status" value="1"/>
</dbReference>